<keyword evidence="2" id="KW-0812">Transmembrane</keyword>
<feature type="transmembrane region" description="Helical" evidence="2">
    <location>
        <begin position="75"/>
        <end position="93"/>
    </location>
</feature>
<feature type="region of interest" description="Disordered" evidence="1">
    <location>
        <begin position="467"/>
        <end position="487"/>
    </location>
</feature>
<feature type="transmembrane region" description="Helical" evidence="2">
    <location>
        <begin position="199"/>
        <end position="221"/>
    </location>
</feature>
<keyword evidence="2" id="KW-1133">Transmembrane helix</keyword>
<protein>
    <recommendedName>
        <fullName evidence="5">O-antigen ligase</fullName>
    </recommendedName>
</protein>
<comment type="caution">
    <text evidence="3">The sequence shown here is derived from an EMBL/GenBank/DDBJ whole genome shotgun (WGS) entry which is preliminary data.</text>
</comment>
<proteinExistence type="predicted"/>
<sequence length="487" mass="53551">MAGLMHMSAVVKSHVVLRNLPLGVVRVGALLVTVVTPWLYGGTLDWTIDLISTVMLWLSAAALVAWAIAGRLPKVGWILPVTLVLMALGWAAVLNPQAKFDEKLMILFPLERPTWSAWLPGTVDLEMAMRSMRRLTGLIGLLWIMLDMARESGWRKAIIWTVTLTGCSVAAHGIAQKTAGDVWNYWEGRTLPITVFAGFWYHANAAALLNLCWPFVAALTLESFARGRNQLKRALLMAGILLMMAAVIVNVSKAGHMLFAVLIVVWIGLVLPSFLRSVTGVDEIRRPLMITTSLMILAGGGLALAFGADKAHVRWQEMSMKRMQTESRYASARFCLGELPRAGLTGFGPGTFEAVFLDVGTTHPEKVPDQRWRFAHQDTLQTLLEWGWLGGGLWIAIGLGALRAAYRSMHQLRQPFFSSRHVFQAAAFTSLTGVALHAQMDFPLQILGVQVIVVAVVALGMTVPDQQERRRSRTASSEGKIQQPITA</sequence>
<feature type="transmembrane region" description="Helical" evidence="2">
    <location>
        <begin position="233"/>
        <end position="251"/>
    </location>
</feature>
<organism evidence="3 4">
    <name type="scientific">Prosthecobacter fusiformis</name>
    <dbReference type="NCBI Taxonomy" id="48464"/>
    <lineage>
        <taxon>Bacteria</taxon>
        <taxon>Pseudomonadati</taxon>
        <taxon>Verrucomicrobiota</taxon>
        <taxon>Verrucomicrobiia</taxon>
        <taxon>Verrucomicrobiales</taxon>
        <taxon>Verrucomicrobiaceae</taxon>
        <taxon>Prosthecobacter</taxon>
    </lineage>
</organism>
<feature type="compositionally biased region" description="Polar residues" evidence="1">
    <location>
        <begin position="474"/>
        <end position="487"/>
    </location>
</feature>
<dbReference type="AlphaFoldDB" id="A0A4R7S1N2"/>
<feature type="transmembrane region" description="Helical" evidence="2">
    <location>
        <begin position="444"/>
        <end position="463"/>
    </location>
</feature>
<dbReference type="EMBL" id="SOCA01000003">
    <property type="protein sequence ID" value="TDU71426.1"/>
    <property type="molecule type" value="Genomic_DNA"/>
</dbReference>
<feature type="transmembrane region" description="Helical" evidence="2">
    <location>
        <begin position="287"/>
        <end position="308"/>
    </location>
</feature>
<feature type="transmembrane region" description="Helical" evidence="2">
    <location>
        <begin position="257"/>
        <end position="275"/>
    </location>
</feature>
<accession>A0A4R7S1N2</accession>
<feature type="transmembrane region" description="Helical" evidence="2">
    <location>
        <begin position="158"/>
        <end position="179"/>
    </location>
</feature>
<keyword evidence="2" id="KW-0472">Membrane</keyword>
<reference evidence="3 4" key="1">
    <citation type="submission" date="2019-03" db="EMBL/GenBank/DDBJ databases">
        <title>Genomic Encyclopedia of Archaeal and Bacterial Type Strains, Phase II (KMG-II): from individual species to whole genera.</title>
        <authorList>
            <person name="Goeker M."/>
        </authorList>
    </citation>
    <scope>NUCLEOTIDE SEQUENCE [LARGE SCALE GENOMIC DNA]</scope>
    <source>
        <strain evidence="3 4">ATCC 25309</strain>
    </source>
</reference>
<keyword evidence="4" id="KW-1185">Reference proteome</keyword>
<evidence type="ECO:0000256" key="2">
    <source>
        <dbReference type="SAM" id="Phobius"/>
    </source>
</evidence>
<dbReference type="PANTHER" id="PTHR37422:SF13">
    <property type="entry name" value="LIPOPOLYSACCHARIDE BIOSYNTHESIS PROTEIN PA4999-RELATED"/>
    <property type="match status" value="1"/>
</dbReference>
<feature type="transmembrane region" description="Helical" evidence="2">
    <location>
        <begin position="20"/>
        <end position="40"/>
    </location>
</feature>
<dbReference type="PANTHER" id="PTHR37422">
    <property type="entry name" value="TEICHURONIC ACID BIOSYNTHESIS PROTEIN TUAE"/>
    <property type="match status" value="1"/>
</dbReference>
<name>A0A4R7S1N2_9BACT</name>
<dbReference type="Proteomes" id="UP000295662">
    <property type="component" value="Unassembled WGS sequence"/>
</dbReference>
<evidence type="ECO:0000256" key="1">
    <source>
        <dbReference type="SAM" id="MobiDB-lite"/>
    </source>
</evidence>
<gene>
    <name evidence="3" type="ORF">EI77_02550</name>
</gene>
<evidence type="ECO:0008006" key="5">
    <source>
        <dbReference type="Google" id="ProtNLM"/>
    </source>
</evidence>
<feature type="transmembrane region" description="Helical" evidence="2">
    <location>
        <begin position="386"/>
        <end position="406"/>
    </location>
</feature>
<evidence type="ECO:0000313" key="3">
    <source>
        <dbReference type="EMBL" id="TDU71426.1"/>
    </source>
</evidence>
<evidence type="ECO:0000313" key="4">
    <source>
        <dbReference type="Proteomes" id="UP000295662"/>
    </source>
</evidence>
<feature type="transmembrane region" description="Helical" evidence="2">
    <location>
        <begin position="46"/>
        <end position="68"/>
    </location>
</feature>
<dbReference type="InterPro" id="IPR051533">
    <property type="entry name" value="WaaL-like"/>
</dbReference>